<protein>
    <submittedName>
        <fullName evidence="1">Uncharacterized protein</fullName>
    </submittedName>
</protein>
<gene>
    <name evidence="1" type="primary">LOC101104114</name>
</gene>
<sequence length="456" mass="51609">MLMKMMDSLVRKPKVDLREIPASVKKGRNRERHILRSRALTAQAYRLPARLCSLQERRTSRPHPATMSSLGEAIIHLAIDLFHQIRQSEKENIFYSPFSVSSALAMTYLGARENTASEMEKVLHFSEIAANTQEGAEKDPVEKPGSVHHHFQNLLTELKKSTDAYELRVANRLYGEKEFPFLQEYMDNVQKYYLASVESADFKNAAEESQKMINCWVECQTNGRIKNLFPQNSLNGSVLVLVNAVYFKGQWQEEFKKENTVEEKFWLNKDTSKPVQMMKQTSHFNFVSLEEVQAKILEIPYKGGELSMLVLLPSEADGLQEVEDQLTAEKLIAWTSPQNMGKRLVDLHLPQFKVEESYNLVPTLQALGMVDAFHDGAADFSGMTGRRDLAVSTVVHKCFVEVTEEGTEAAAATGVGVSVVTSLPFHESFRCDHPFLFLIKHIKTNSILFCGRVSSP</sequence>
<reference evidence="1" key="1">
    <citation type="submission" date="2020-11" db="EMBL/GenBank/DDBJ databases">
        <authorList>
            <person name="Davenport K.M."/>
            <person name="Bickhart D.M."/>
            <person name="Smith T.P.L."/>
            <person name="Murdoch B.M."/>
            <person name="Rosen B.D."/>
        </authorList>
    </citation>
    <scope>NUCLEOTIDE SEQUENCE [LARGE SCALE GENOMIC DNA]</scope>
    <source>
        <strain evidence="1">OAR_USU_Benz2616</strain>
    </source>
</reference>
<evidence type="ECO:0000313" key="1">
    <source>
        <dbReference type="Ensembl" id="ENSOARP00020017864.2"/>
    </source>
</evidence>
<proteinExistence type="predicted"/>
<name>A0AC11BQC3_SHEEP</name>
<accession>A0AC11BQC3</accession>
<reference evidence="1" key="2">
    <citation type="submission" date="2025-08" db="UniProtKB">
        <authorList>
            <consortium name="Ensembl"/>
        </authorList>
    </citation>
    <scope>IDENTIFICATION</scope>
</reference>
<reference evidence="1" key="3">
    <citation type="submission" date="2025-09" db="UniProtKB">
        <authorList>
            <consortium name="Ensembl"/>
        </authorList>
    </citation>
    <scope>IDENTIFICATION</scope>
</reference>
<organism evidence="1">
    <name type="scientific">Ovis aries</name>
    <name type="common">Sheep</name>
    <dbReference type="NCBI Taxonomy" id="9940"/>
    <lineage>
        <taxon>Eukaryota</taxon>
        <taxon>Metazoa</taxon>
        <taxon>Chordata</taxon>
        <taxon>Craniata</taxon>
        <taxon>Vertebrata</taxon>
        <taxon>Euteleostomi</taxon>
        <taxon>Mammalia</taxon>
        <taxon>Eutheria</taxon>
        <taxon>Laurasiatheria</taxon>
        <taxon>Artiodactyla</taxon>
        <taxon>Ruminantia</taxon>
        <taxon>Pecora</taxon>
        <taxon>Bovidae</taxon>
        <taxon>Caprinae</taxon>
        <taxon>Ovis</taxon>
    </lineage>
</organism>
<dbReference type="Ensembl" id="ENSOART00020021572.2">
    <property type="protein sequence ID" value="ENSOARP00020017864.2"/>
    <property type="gene ID" value="ENSOARG00020014134.2"/>
</dbReference>